<accession>A0A1J0GHU0</accession>
<dbReference type="STRING" id="1552.A7L45_10840"/>
<dbReference type="InterPro" id="IPR016181">
    <property type="entry name" value="Acyl_CoA_acyltransferase"/>
</dbReference>
<proteinExistence type="predicted"/>
<sequence length="100" mass="11711">MSQEQREELLKALKDRFEKNMSHHKDILCGNGYMKEAMKEIIAIAMGSMNIKDANVCIYIENQSSIHLAENLGFILSGSIYEVFREREYLRNRYSLYITN</sequence>
<dbReference type="EMBL" id="CP015756">
    <property type="protein sequence ID" value="APC40528.1"/>
    <property type="molecule type" value="Genomic_DNA"/>
</dbReference>
<dbReference type="InterPro" id="IPR000182">
    <property type="entry name" value="GNAT_dom"/>
</dbReference>
<evidence type="ECO:0000313" key="2">
    <source>
        <dbReference type="EMBL" id="APC40528.1"/>
    </source>
</evidence>
<evidence type="ECO:0000313" key="3">
    <source>
        <dbReference type="Proteomes" id="UP000182569"/>
    </source>
</evidence>
<organism evidence="2 3">
    <name type="scientific">Clostridium estertheticum subsp. estertheticum</name>
    <dbReference type="NCBI Taxonomy" id="1552"/>
    <lineage>
        <taxon>Bacteria</taxon>
        <taxon>Bacillati</taxon>
        <taxon>Bacillota</taxon>
        <taxon>Clostridia</taxon>
        <taxon>Eubacteriales</taxon>
        <taxon>Clostridiaceae</taxon>
        <taxon>Clostridium</taxon>
    </lineage>
</organism>
<protein>
    <recommendedName>
        <fullName evidence="1">N-acetyltransferase domain-containing protein</fullName>
    </recommendedName>
</protein>
<reference evidence="3" key="1">
    <citation type="journal article" date="2016" name="Front. Microbiol.">
        <title>Complete Genome Sequence of Clostridium estertheticum DSM 8809, a Microbe Identified in Spoiled Vacuum Packed Beef.</title>
        <authorList>
            <person name="Yu Z."/>
            <person name="Gunn L."/>
            <person name="Brennan E."/>
            <person name="Reid R."/>
            <person name="Wall P.G."/>
            <person name="Gaora O.P."/>
            <person name="Hurley D."/>
            <person name="Bolton D."/>
            <person name="Fanning S."/>
        </authorList>
    </citation>
    <scope>NUCLEOTIDE SEQUENCE [LARGE SCALE GENOMIC DNA]</scope>
    <source>
        <strain evidence="3">DSM 8809</strain>
    </source>
</reference>
<feature type="domain" description="N-acetyltransferase" evidence="1">
    <location>
        <begin position="29"/>
        <end position="74"/>
    </location>
</feature>
<gene>
    <name evidence="2" type="ORF">A7L45_10840</name>
</gene>
<dbReference type="Proteomes" id="UP000182569">
    <property type="component" value="Chromosome"/>
</dbReference>
<dbReference type="KEGG" id="ceu:A7L45_10840"/>
<evidence type="ECO:0000259" key="1">
    <source>
        <dbReference type="Pfam" id="PF13302"/>
    </source>
</evidence>
<dbReference type="GO" id="GO:0016747">
    <property type="term" value="F:acyltransferase activity, transferring groups other than amino-acyl groups"/>
    <property type="evidence" value="ECO:0007669"/>
    <property type="project" value="InterPro"/>
</dbReference>
<dbReference type="SUPFAM" id="SSF55729">
    <property type="entry name" value="Acyl-CoA N-acyltransferases (Nat)"/>
    <property type="match status" value="1"/>
</dbReference>
<dbReference type="Pfam" id="PF13302">
    <property type="entry name" value="Acetyltransf_3"/>
    <property type="match status" value="1"/>
</dbReference>
<dbReference type="AlphaFoldDB" id="A0A1J0GHU0"/>
<dbReference type="Gene3D" id="3.40.630.30">
    <property type="match status" value="1"/>
</dbReference>
<name>A0A1J0GHU0_9CLOT</name>
<keyword evidence="3" id="KW-1185">Reference proteome</keyword>